<dbReference type="Proteomes" id="UP001153954">
    <property type="component" value="Unassembled WGS sequence"/>
</dbReference>
<dbReference type="AlphaFoldDB" id="A0AAU9TCW3"/>
<dbReference type="Gene3D" id="1.10.287.70">
    <property type="match status" value="1"/>
</dbReference>
<protein>
    <submittedName>
        <fullName evidence="1">Uncharacterized protein</fullName>
    </submittedName>
</protein>
<sequence length="123" mass="13977">MRLVMPGFVGDIRSMPFVRLLVIVTAMGLYLSMGASVFQALEGPVEQEMEEHMEKVKMDFLNDHPCLSVKPMLCNVRVTMALAKVPKYREHRMTNSKYGIFKYSVNISKLFLPIAALYDISNS</sequence>
<evidence type="ECO:0000313" key="2">
    <source>
        <dbReference type="Proteomes" id="UP001153954"/>
    </source>
</evidence>
<dbReference type="EMBL" id="CAKOGL010000003">
    <property type="protein sequence ID" value="CAH2084458.1"/>
    <property type="molecule type" value="Genomic_DNA"/>
</dbReference>
<reference evidence="1" key="1">
    <citation type="submission" date="2022-03" db="EMBL/GenBank/DDBJ databases">
        <authorList>
            <person name="Tunstrom K."/>
        </authorList>
    </citation>
    <scope>NUCLEOTIDE SEQUENCE</scope>
</reference>
<proteinExistence type="predicted"/>
<gene>
    <name evidence="1" type="ORF">EEDITHA_LOCUS1019</name>
</gene>
<keyword evidence="2" id="KW-1185">Reference proteome</keyword>
<organism evidence="1 2">
    <name type="scientific">Euphydryas editha</name>
    <name type="common">Edith's checkerspot</name>
    <dbReference type="NCBI Taxonomy" id="104508"/>
    <lineage>
        <taxon>Eukaryota</taxon>
        <taxon>Metazoa</taxon>
        <taxon>Ecdysozoa</taxon>
        <taxon>Arthropoda</taxon>
        <taxon>Hexapoda</taxon>
        <taxon>Insecta</taxon>
        <taxon>Pterygota</taxon>
        <taxon>Neoptera</taxon>
        <taxon>Endopterygota</taxon>
        <taxon>Lepidoptera</taxon>
        <taxon>Glossata</taxon>
        <taxon>Ditrysia</taxon>
        <taxon>Papilionoidea</taxon>
        <taxon>Nymphalidae</taxon>
        <taxon>Nymphalinae</taxon>
        <taxon>Euphydryas</taxon>
    </lineage>
</organism>
<accession>A0AAU9TCW3</accession>
<name>A0AAU9TCW3_EUPED</name>
<comment type="caution">
    <text evidence="1">The sequence shown here is derived from an EMBL/GenBank/DDBJ whole genome shotgun (WGS) entry which is preliminary data.</text>
</comment>
<evidence type="ECO:0000313" key="1">
    <source>
        <dbReference type="EMBL" id="CAH2084458.1"/>
    </source>
</evidence>